<evidence type="ECO:0000313" key="6">
    <source>
        <dbReference type="EMBL" id="KAL0279776.1"/>
    </source>
</evidence>
<dbReference type="PRINTS" id="PR01366">
    <property type="entry name" value="ROYALJELLY"/>
</dbReference>
<feature type="chain" id="PRO_5043396870" description="Bee-milk protein" evidence="5">
    <location>
        <begin position="21"/>
        <end position="425"/>
    </location>
</feature>
<dbReference type="PANTHER" id="PTHR10009:SF7">
    <property type="entry name" value="GH10609P-RELATED"/>
    <property type="match status" value="1"/>
</dbReference>
<evidence type="ECO:0000256" key="4">
    <source>
        <dbReference type="ARBA" id="ARBA00023180"/>
    </source>
</evidence>
<comment type="similarity">
    <text evidence="2">Belongs to the major royal jelly protein family.</text>
</comment>
<dbReference type="FunFam" id="2.120.10.30:FF:000045">
    <property type="entry name" value="Blast:Protein yellow"/>
    <property type="match status" value="1"/>
</dbReference>
<organism evidence="6">
    <name type="scientific">Menopon gallinae</name>
    <name type="common">poultry shaft louse</name>
    <dbReference type="NCBI Taxonomy" id="328185"/>
    <lineage>
        <taxon>Eukaryota</taxon>
        <taxon>Metazoa</taxon>
        <taxon>Ecdysozoa</taxon>
        <taxon>Arthropoda</taxon>
        <taxon>Hexapoda</taxon>
        <taxon>Insecta</taxon>
        <taxon>Pterygota</taxon>
        <taxon>Neoptera</taxon>
        <taxon>Paraneoptera</taxon>
        <taxon>Psocodea</taxon>
        <taxon>Troctomorpha</taxon>
        <taxon>Phthiraptera</taxon>
        <taxon>Amblycera</taxon>
        <taxon>Menoponidae</taxon>
        <taxon>Menopon</taxon>
    </lineage>
</organism>
<sequence>MTRLVKYPLFILGFLVECFSTYSPFPVFPPGEFFGVPKEPGLKEMRVVHGWRTVDFVFPSSSVRQALIRTGRFVPGNAIILDADFWQSGDEERIFVTLPKMRRGIPATLATVSQHICLDGSPKLHPYPDWSWQGDNNCEGIVSAFRTKIDECGRLWVIDSGVTEILEDANRDCPPKILVFDLDTDQLIMKYIFPQDVLEYGSLLVTIAVDNRLKHCRDTFAYVADVTTYGLIVFNSRTRSSWRVSSNYFYPFPLYGTLNVAGQEFDLMDGVIGLALSPINKYGDRTLYFHSLASVREAKVSANLLRNESNFEDGHNYVSKKFYITDEVRESQSVAQDMSKRGVLFFGLLSPVSVACWNSKLPYVPFNIVTIAQNNETLRFSSGVKVVRKNGVEELLVTSSRFSSYFLGNIDERDVNFRIFERNRA</sequence>
<reference evidence="6" key="1">
    <citation type="journal article" date="2024" name="Gigascience">
        <title>Chromosome-level genome of the poultry shaft louse Menopon gallinae provides insight into the host-switching and adaptive evolution of parasitic lice.</title>
        <authorList>
            <person name="Xu Y."/>
            <person name="Ma L."/>
            <person name="Liu S."/>
            <person name="Liang Y."/>
            <person name="Liu Q."/>
            <person name="He Z."/>
            <person name="Tian L."/>
            <person name="Duan Y."/>
            <person name="Cai W."/>
            <person name="Li H."/>
            <person name="Song F."/>
        </authorList>
    </citation>
    <scope>NUCLEOTIDE SEQUENCE</scope>
    <source>
        <strain evidence="6">Cailab_2023a</strain>
    </source>
</reference>
<evidence type="ECO:0000256" key="5">
    <source>
        <dbReference type="SAM" id="SignalP"/>
    </source>
</evidence>
<comment type="subcellular location">
    <subcellularLocation>
        <location evidence="1">Secreted</location>
    </subcellularLocation>
</comment>
<name>A0AAW2IDC8_9NEOP</name>
<dbReference type="PANTHER" id="PTHR10009">
    <property type="entry name" value="PROTEIN YELLOW-RELATED"/>
    <property type="match status" value="1"/>
</dbReference>
<dbReference type="InterPro" id="IPR017996">
    <property type="entry name" value="MRJP/yellow-related"/>
</dbReference>
<gene>
    <name evidence="6" type="ORF">PYX00_001261</name>
</gene>
<keyword evidence="5" id="KW-0732">Signal</keyword>
<dbReference type="EMBL" id="JARGDH010000001">
    <property type="protein sequence ID" value="KAL0279776.1"/>
    <property type="molecule type" value="Genomic_DNA"/>
</dbReference>
<evidence type="ECO:0000256" key="2">
    <source>
        <dbReference type="ARBA" id="ARBA00009127"/>
    </source>
</evidence>
<keyword evidence="3" id="KW-0964">Secreted</keyword>
<dbReference type="GO" id="GO:0005576">
    <property type="term" value="C:extracellular region"/>
    <property type="evidence" value="ECO:0007669"/>
    <property type="project" value="UniProtKB-SubCell"/>
</dbReference>
<evidence type="ECO:0000256" key="3">
    <source>
        <dbReference type="ARBA" id="ARBA00022525"/>
    </source>
</evidence>
<dbReference type="Pfam" id="PF03022">
    <property type="entry name" value="MRJP"/>
    <property type="match status" value="1"/>
</dbReference>
<comment type="caution">
    <text evidence="6">The sequence shown here is derived from an EMBL/GenBank/DDBJ whole genome shotgun (WGS) entry which is preliminary data.</text>
</comment>
<dbReference type="InterPro" id="IPR011042">
    <property type="entry name" value="6-blade_b-propeller_TolB-like"/>
</dbReference>
<proteinExistence type="inferred from homology"/>
<evidence type="ECO:0000256" key="1">
    <source>
        <dbReference type="ARBA" id="ARBA00004613"/>
    </source>
</evidence>
<dbReference type="Gene3D" id="2.120.10.30">
    <property type="entry name" value="TolB, C-terminal domain"/>
    <property type="match status" value="1"/>
</dbReference>
<feature type="signal peptide" evidence="5">
    <location>
        <begin position="1"/>
        <end position="20"/>
    </location>
</feature>
<accession>A0AAW2IDC8</accession>
<dbReference type="AlphaFoldDB" id="A0AAW2IDC8"/>
<keyword evidence="4" id="KW-0325">Glycoprotein</keyword>
<protein>
    <recommendedName>
        <fullName evidence="7">Bee-milk protein</fullName>
    </recommendedName>
</protein>
<evidence type="ECO:0008006" key="7">
    <source>
        <dbReference type="Google" id="ProtNLM"/>
    </source>
</evidence>